<comment type="caution">
    <text evidence="2">The sequence shown here is derived from an EMBL/GenBank/DDBJ whole genome shotgun (WGS) entry which is preliminary data.</text>
</comment>
<feature type="transmembrane region" description="Helical" evidence="1">
    <location>
        <begin position="43"/>
        <end position="64"/>
    </location>
</feature>
<keyword evidence="1" id="KW-0812">Transmembrane</keyword>
<dbReference type="Proteomes" id="UP001619911">
    <property type="component" value="Unassembled WGS sequence"/>
</dbReference>
<evidence type="ECO:0000256" key="1">
    <source>
        <dbReference type="SAM" id="Phobius"/>
    </source>
</evidence>
<evidence type="ECO:0000313" key="3">
    <source>
        <dbReference type="Proteomes" id="UP001619911"/>
    </source>
</evidence>
<proteinExistence type="predicted"/>
<gene>
    <name evidence="2" type="ORF">QYG89_07250</name>
</gene>
<evidence type="ECO:0000313" key="2">
    <source>
        <dbReference type="EMBL" id="MFK2825483.1"/>
    </source>
</evidence>
<sequence>MNWFTIGSLTIPAVQLAVLAAFIIAAGVLWFKKDKLFLHFYENAVLIFIVIWKLSIVLFSFSLVKQAPLSLLYFNGGWKGIWLGIFFVYGYTLWKCPLERRTQAAWIWMLIVVSFEIILPLLTGQAGGTAFIQLAGGLVLLVRPLQEVRGVIWLFTLWQLLFESWTAELFSNSGLLYIGTALFFTFMMRREPIE</sequence>
<name>A0ABW8I7K8_9BACI</name>
<organism evidence="2 3">
    <name type="scientific">Bacillus lumedeiriae</name>
    <dbReference type="NCBI Taxonomy" id="3058829"/>
    <lineage>
        <taxon>Bacteria</taxon>
        <taxon>Bacillati</taxon>
        <taxon>Bacillota</taxon>
        <taxon>Bacilli</taxon>
        <taxon>Bacillales</taxon>
        <taxon>Bacillaceae</taxon>
        <taxon>Bacillus</taxon>
    </lineage>
</organism>
<keyword evidence="3" id="KW-1185">Reference proteome</keyword>
<keyword evidence="1" id="KW-0472">Membrane</keyword>
<feature type="transmembrane region" description="Helical" evidence="1">
    <location>
        <begin position="106"/>
        <end position="132"/>
    </location>
</feature>
<protein>
    <submittedName>
        <fullName evidence="2">Uncharacterized protein</fullName>
    </submittedName>
</protein>
<feature type="transmembrane region" description="Helical" evidence="1">
    <location>
        <begin position="6"/>
        <end position="31"/>
    </location>
</feature>
<dbReference type="RefSeq" id="WP_404316082.1">
    <property type="nucleotide sequence ID" value="NZ_JAUIYO010000003.1"/>
</dbReference>
<feature type="transmembrane region" description="Helical" evidence="1">
    <location>
        <begin position="76"/>
        <end position="94"/>
    </location>
</feature>
<feature type="transmembrane region" description="Helical" evidence="1">
    <location>
        <begin position="169"/>
        <end position="188"/>
    </location>
</feature>
<reference evidence="2 3" key="1">
    <citation type="submission" date="2023-07" db="EMBL/GenBank/DDBJ databases">
        <title>Bacillus lucianemedeirus sp. nov, a new species isolated from an immunobiological production facility.</title>
        <authorList>
            <person name="Costa L.V."/>
            <person name="Miranda R.V.S.L."/>
            <person name="Brandao M.L.L."/>
            <person name="Reis C.M.F."/>
            <person name="Frazao A.M."/>
            <person name="Cruz F.V."/>
            <person name="Baio P.V.P."/>
            <person name="Veras J.F.C."/>
            <person name="Ramos J.N."/>
            <person name="Vieira V."/>
        </authorList>
    </citation>
    <scope>NUCLEOTIDE SEQUENCE [LARGE SCALE GENOMIC DNA]</scope>
    <source>
        <strain evidence="2 3">B190/17</strain>
    </source>
</reference>
<accession>A0ABW8I7K8</accession>
<dbReference type="EMBL" id="JAUIYO010000003">
    <property type="protein sequence ID" value="MFK2825483.1"/>
    <property type="molecule type" value="Genomic_DNA"/>
</dbReference>
<keyword evidence="1" id="KW-1133">Transmembrane helix</keyword>